<evidence type="ECO:0000313" key="4">
    <source>
        <dbReference type="Proteomes" id="UP000054874"/>
    </source>
</evidence>
<dbReference type="RefSeq" id="WP_058351814.1">
    <property type="nucleotide sequence ID" value="NZ_CABMMD010000068.1"/>
</dbReference>
<dbReference type="SMART" id="SM00646">
    <property type="entry name" value="Ami_3"/>
    <property type="match status" value="1"/>
</dbReference>
<name>A0A0V8QH53_9FIRM</name>
<organism evidence="3 4">
    <name type="scientific">Acetivibrio ethanolgignens</name>
    <dbReference type="NCBI Taxonomy" id="290052"/>
    <lineage>
        <taxon>Bacteria</taxon>
        <taxon>Bacillati</taxon>
        <taxon>Bacillota</taxon>
        <taxon>Clostridia</taxon>
        <taxon>Eubacteriales</taxon>
        <taxon>Oscillospiraceae</taxon>
        <taxon>Acetivibrio</taxon>
    </lineage>
</organism>
<reference evidence="3 4" key="1">
    <citation type="submission" date="2015-11" db="EMBL/GenBank/DDBJ databases">
        <title>Butyribacter intestini gen. nov., sp. nov., a butyric acid-producing bacterium of the family Lachnospiraceae isolated from the human faeces.</title>
        <authorList>
            <person name="Zou Y."/>
            <person name="Xue W."/>
            <person name="Luo G."/>
            <person name="Lv M."/>
        </authorList>
    </citation>
    <scope>NUCLEOTIDE SEQUENCE [LARGE SCALE GENOMIC DNA]</scope>
    <source>
        <strain evidence="3 4">ACET-33324</strain>
    </source>
</reference>
<evidence type="ECO:0000313" key="3">
    <source>
        <dbReference type="EMBL" id="KSV59922.1"/>
    </source>
</evidence>
<keyword evidence="1" id="KW-0378">Hydrolase</keyword>
<protein>
    <recommendedName>
        <fullName evidence="2">MurNAc-LAA domain-containing protein</fullName>
    </recommendedName>
</protein>
<dbReference type="SUPFAM" id="SSF53187">
    <property type="entry name" value="Zn-dependent exopeptidases"/>
    <property type="match status" value="1"/>
</dbReference>
<dbReference type="InterPro" id="IPR002508">
    <property type="entry name" value="MurNAc-LAA_cat"/>
</dbReference>
<dbReference type="GO" id="GO:0030288">
    <property type="term" value="C:outer membrane-bounded periplasmic space"/>
    <property type="evidence" value="ECO:0007669"/>
    <property type="project" value="TreeGrafter"/>
</dbReference>
<dbReference type="EMBL" id="LNAM01000068">
    <property type="protein sequence ID" value="KSV59922.1"/>
    <property type="molecule type" value="Genomic_DNA"/>
</dbReference>
<dbReference type="InterPro" id="IPR012854">
    <property type="entry name" value="Cu_amine_oxidase-like_N"/>
</dbReference>
<evidence type="ECO:0000259" key="2">
    <source>
        <dbReference type="SMART" id="SM00646"/>
    </source>
</evidence>
<dbReference type="PANTHER" id="PTHR30404:SF0">
    <property type="entry name" value="N-ACETYLMURAMOYL-L-ALANINE AMIDASE AMIC"/>
    <property type="match status" value="1"/>
</dbReference>
<feature type="domain" description="MurNAc-LAA" evidence="2">
    <location>
        <begin position="614"/>
        <end position="733"/>
    </location>
</feature>
<dbReference type="Pfam" id="PF07833">
    <property type="entry name" value="Cu_amine_oxidN1"/>
    <property type="match status" value="2"/>
</dbReference>
<dbReference type="AlphaFoldDB" id="A0A0V8QH53"/>
<gene>
    <name evidence="3" type="ORF">ASU35_07215</name>
</gene>
<dbReference type="Pfam" id="PF01520">
    <property type="entry name" value="Amidase_3"/>
    <property type="match status" value="1"/>
</dbReference>
<dbReference type="PANTHER" id="PTHR30404">
    <property type="entry name" value="N-ACETYLMURAMOYL-L-ALANINE AMIDASE"/>
    <property type="match status" value="1"/>
</dbReference>
<sequence length="743" mass="82142">MTRGQRTAWKVFNNGEFYKRQSFFNRLMAAFLICLLLVGLLPATAQATTLTLKYNGKKTAYIGAQTKITLDGKNVNLKETPGILLNSTNMVSYYDVFRSGLKADTSYDSSSGKLTISYYNNTIEMTKGSKTAYVNGKKKTMDVAPTAVYFYSIKKTKIYVPAGFVAEALGCSYTWNNGLRTGQITSPYVINMDGEWIAYTGTKGKVTYNNKTVNVSGCPSIIKDNTVLLSATKVFKNGLGADYIYDSKTKQITISQNNVQIIMEKGSCEATVNGVPHTLATAPRVIKIKSTGKSYVMVPGEFVASSLGYSYKWNSSTGTSMITKKNEVFFQHFWDGDAIGVSLETNMINTLKAQTNNMSDQLVIDTRYEVAPVVTQDLANSCFYIDIPDIYSGIEAVQEVISKGNYITEVLLTPEESSVRLTVYVKPDCSYYTMTSDTTMTLVICESGNVNTTYQMKIPVTPEISFKDIKTEDHYENNYFNIIIPGDITAYLAANPIVFNSEEILEVTYAINTAGNTVITIKTYDLCGFKLQEGDGFIGVTIGSPSEIYKNIIVLDAGHGGSDPGAMNGEANEKDLALSIIYDAAEQYFNSPDSPVKAYWTRKDDRKIELNDRAAFADKVEADFFISLHMNSTTSKSAKGMEVLYASKNTNYLEEASSKTIAKHYADYLIETLGMTGRTYTTVDRPNLIVLYKNTVPAILIELGFMSNASDFKKMADPEFQDMAAKAIYDATVALFEDYPTGR</sequence>
<evidence type="ECO:0000256" key="1">
    <source>
        <dbReference type="ARBA" id="ARBA00022801"/>
    </source>
</evidence>
<keyword evidence="4" id="KW-1185">Reference proteome</keyword>
<dbReference type="SUPFAM" id="SSF55383">
    <property type="entry name" value="Copper amine oxidase, domain N"/>
    <property type="match status" value="2"/>
</dbReference>
<dbReference type="OrthoDB" id="9772024at2"/>
<dbReference type="Gene3D" id="3.30.457.10">
    <property type="entry name" value="Copper amine oxidase-like, N-terminal domain"/>
    <property type="match status" value="2"/>
</dbReference>
<dbReference type="CDD" id="cd02696">
    <property type="entry name" value="MurNAc-LAA"/>
    <property type="match status" value="1"/>
</dbReference>
<dbReference type="InterPro" id="IPR050695">
    <property type="entry name" value="N-acetylmuramoyl_amidase_3"/>
</dbReference>
<dbReference type="Gene3D" id="3.40.630.40">
    <property type="entry name" value="Zn-dependent exopeptidases"/>
    <property type="match status" value="1"/>
</dbReference>
<dbReference type="Proteomes" id="UP000054874">
    <property type="component" value="Unassembled WGS sequence"/>
</dbReference>
<proteinExistence type="predicted"/>
<dbReference type="GO" id="GO:0008745">
    <property type="term" value="F:N-acetylmuramoyl-L-alanine amidase activity"/>
    <property type="evidence" value="ECO:0007669"/>
    <property type="project" value="InterPro"/>
</dbReference>
<comment type="caution">
    <text evidence="3">The sequence shown here is derived from an EMBL/GenBank/DDBJ whole genome shotgun (WGS) entry which is preliminary data.</text>
</comment>
<dbReference type="InterPro" id="IPR036582">
    <property type="entry name" value="Mao_N_sf"/>
</dbReference>
<accession>A0A0V8QH53</accession>
<dbReference type="STRING" id="290052.ASU35_07215"/>
<dbReference type="GO" id="GO:0009253">
    <property type="term" value="P:peptidoglycan catabolic process"/>
    <property type="evidence" value="ECO:0007669"/>
    <property type="project" value="InterPro"/>
</dbReference>